<name>A0A1D1VN52_RAMVA</name>
<proteinExistence type="predicted"/>
<dbReference type="EMBL" id="BDGG01000008">
    <property type="protein sequence ID" value="GAV02361.1"/>
    <property type="molecule type" value="Genomic_DNA"/>
</dbReference>
<dbReference type="Pfam" id="PF21049">
    <property type="entry name" value="CFA69_ARM_rpt"/>
    <property type="match status" value="1"/>
</dbReference>
<dbReference type="Proteomes" id="UP000186922">
    <property type="component" value="Unassembled WGS sequence"/>
</dbReference>
<comment type="caution">
    <text evidence="2">The sequence shown here is derived from an EMBL/GenBank/DDBJ whole genome shotgun (WGS) entry which is preliminary data.</text>
</comment>
<dbReference type="OrthoDB" id="10570473at2759"/>
<accession>A0A1D1VN52</accession>
<sequence>MVPEVSIFRATDFRQVTADFHYFRTCLQVAKLTALIPCFSTGPRRTTAVSKTKVSCKSNIVFDFASGSALMEPPASIQAPSKSACALKKGGNAILRSRSDVRFVSQYGNAPRKVLMRPPCETLQIEADNPLTLITDATVQAVFILNDRFYDDLRRRQLLAVDKVLNLQGEHSLWIEQVEVLSCLIKAVINKMANEEQAFADYSERLVVLLCIASRKVTSQSLNALHSNSGHLRDLYDVVGNVLAVLRTRLVGVTIPVVGTLQGYAKEEVASGSQTDFAVNIISAITYSTILPSLVVILLEVYFTAHDMFTPLLEILRDYLDFFPACGPILLQQGLVNRLVEVVDALSDGSADITSHRHEKFLISGLLCRLCSGNSKDENAKDLIADVFSENSVVEALLVQSQRYLPAVHDTDRLIRNTYAVIFSLLLELALQNVRLASALLSSGSYRFYLQLAVRPECPVSDTRLQMHKLDCMLKHILLKIMATSAKSKNTDEDFDSQNITTSLLYYLAPFGEHERSFWSREQYESIRGSAIDSLVEVFPRVVAEFVRQGGSRKVLRLLNGLISLDTEHFCLAQTNDFQHSNLIKDLIDLISAILCTSTPENPLLADFLVAQEGACVLTQVLTIASEESQLMGKSMSTVLIRNVLSILSYSAAKDPTVLEVIQRLAFRSALRLFQRDFRLEEPMDKDIVKCLFASTATWTAGYEEAENQFLLGKCPERLVSLLNNAPKALQCDLLKQLEAILLKSFRITKYLEYTPAGTDLIDLVCRLWRTHENLRLSLHSLWILLKETWTNVDYVKDKSSLAQTDRPEIVETISAIDSFVLRQIKAKLTSFLEENKQNDAAVKCFEELISLSATGAVTSFGEDMADSVAKLGDYGSYLSSLCNEVYREITGRNVLEMTQAPPVCLEGKEELPSALMPQVRSDSTFQY</sequence>
<feature type="domain" description="Cilia- and flagella-associated protein 69 ARM repeats" evidence="1">
    <location>
        <begin position="143"/>
        <end position="773"/>
    </location>
</feature>
<evidence type="ECO:0000313" key="2">
    <source>
        <dbReference type="EMBL" id="GAV02361.1"/>
    </source>
</evidence>
<dbReference type="InterPro" id="IPR048733">
    <property type="entry name" value="CFA69_ARM_dom"/>
</dbReference>
<reference evidence="2 3" key="1">
    <citation type="journal article" date="2016" name="Nat. Commun.">
        <title>Extremotolerant tardigrade genome and improved radiotolerance of human cultured cells by tardigrade-unique protein.</title>
        <authorList>
            <person name="Hashimoto T."/>
            <person name="Horikawa D.D."/>
            <person name="Saito Y."/>
            <person name="Kuwahara H."/>
            <person name="Kozuka-Hata H."/>
            <person name="Shin-I T."/>
            <person name="Minakuchi Y."/>
            <person name="Ohishi K."/>
            <person name="Motoyama A."/>
            <person name="Aizu T."/>
            <person name="Enomoto A."/>
            <person name="Kondo K."/>
            <person name="Tanaka S."/>
            <person name="Hara Y."/>
            <person name="Koshikawa S."/>
            <person name="Sagara H."/>
            <person name="Miura T."/>
            <person name="Yokobori S."/>
            <person name="Miyagawa K."/>
            <person name="Suzuki Y."/>
            <person name="Kubo T."/>
            <person name="Oyama M."/>
            <person name="Kohara Y."/>
            <person name="Fujiyama A."/>
            <person name="Arakawa K."/>
            <person name="Katayama T."/>
            <person name="Toyoda A."/>
            <person name="Kunieda T."/>
        </authorList>
    </citation>
    <scope>NUCLEOTIDE SEQUENCE [LARGE SCALE GENOMIC DNA]</scope>
    <source>
        <strain evidence="2 3">YOKOZUNA-1</strain>
    </source>
</reference>
<evidence type="ECO:0000313" key="3">
    <source>
        <dbReference type="Proteomes" id="UP000186922"/>
    </source>
</evidence>
<keyword evidence="3" id="KW-1185">Reference proteome</keyword>
<dbReference type="AlphaFoldDB" id="A0A1D1VN52"/>
<protein>
    <recommendedName>
        <fullName evidence="1">Cilia- and flagella-associated protein 69 ARM repeats domain-containing protein</fullName>
    </recommendedName>
</protein>
<evidence type="ECO:0000259" key="1">
    <source>
        <dbReference type="Pfam" id="PF21049"/>
    </source>
</evidence>
<organism evidence="2 3">
    <name type="scientific">Ramazzottius varieornatus</name>
    <name type="common">Water bear</name>
    <name type="synonym">Tardigrade</name>
    <dbReference type="NCBI Taxonomy" id="947166"/>
    <lineage>
        <taxon>Eukaryota</taxon>
        <taxon>Metazoa</taxon>
        <taxon>Ecdysozoa</taxon>
        <taxon>Tardigrada</taxon>
        <taxon>Eutardigrada</taxon>
        <taxon>Parachela</taxon>
        <taxon>Hypsibioidea</taxon>
        <taxon>Ramazzottiidae</taxon>
        <taxon>Ramazzottius</taxon>
    </lineage>
</organism>
<gene>
    <name evidence="2" type="primary">RvY_12937-1</name>
    <name evidence="2" type="synonym">RvY_12937.1</name>
    <name evidence="2" type="ORF">RvY_12937</name>
</gene>